<name>A0ABN2HI46_9MICO</name>
<protein>
    <recommendedName>
        <fullName evidence="1">ATPase BadF/BadG/BcrA/BcrD type domain-containing protein</fullName>
    </recommendedName>
</protein>
<sequence length="261" mass="26527">MPGPLVLAAGISGLTAADADPAGMLGQLGARFVGVHLAHDSTTSYLGALGTAPGAVVAAGTGVVTLGVGPAGVARVDGWGYLMGDAGSGFWIGRRALEAVMRAHDGRGPATALTDVVRAQWPELPEAYMALQADPERVSRVASFAYAVAEAATSGDTVAREITELAAAELAHSVRIALARAGVTEAPVCAALGGVFRSEALRKTFTTQLWADTPRPVRVIEPAGTSVDGAATLATLPADHPLATQVWSATREGMREGAAPR</sequence>
<dbReference type="InterPro" id="IPR043129">
    <property type="entry name" value="ATPase_NBD"/>
</dbReference>
<dbReference type="InterPro" id="IPR002731">
    <property type="entry name" value="ATPase_BadF"/>
</dbReference>
<evidence type="ECO:0000259" key="1">
    <source>
        <dbReference type="Pfam" id="PF01869"/>
    </source>
</evidence>
<dbReference type="PANTHER" id="PTHR43190">
    <property type="entry name" value="N-ACETYL-D-GLUCOSAMINE KINASE"/>
    <property type="match status" value="1"/>
</dbReference>
<gene>
    <name evidence="2" type="ORF">GCM10009808_01620</name>
</gene>
<dbReference type="EMBL" id="BAAAPL010000001">
    <property type="protein sequence ID" value="GAA1688337.1"/>
    <property type="molecule type" value="Genomic_DNA"/>
</dbReference>
<reference evidence="2 3" key="1">
    <citation type="journal article" date="2019" name="Int. J. Syst. Evol. Microbiol.">
        <title>The Global Catalogue of Microorganisms (GCM) 10K type strain sequencing project: providing services to taxonomists for standard genome sequencing and annotation.</title>
        <authorList>
            <consortium name="The Broad Institute Genomics Platform"/>
            <consortium name="The Broad Institute Genome Sequencing Center for Infectious Disease"/>
            <person name="Wu L."/>
            <person name="Ma J."/>
        </authorList>
    </citation>
    <scope>NUCLEOTIDE SEQUENCE [LARGE SCALE GENOMIC DNA]</scope>
    <source>
        <strain evidence="2 3">JCM 15577</strain>
    </source>
</reference>
<feature type="domain" description="ATPase BadF/BadG/BcrA/BcrD type" evidence="1">
    <location>
        <begin position="47"/>
        <end position="222"/>
    </location>
</feature>
<evidence type="ECO:0000313" key="2">
    <source>
        <dbReference type="EMBL" id="GAA1688337.1"/>
    </source>
</evidence>
<dbReference type="Pfam" id="PF01869">
    <property type="entry name" value="BcrAD_BadFG"/>
    <property type="match status" value="1"/>
</dbReference>
<accession>A0ABN2HI46</accession>
<comment type="caution">
    <text evidence="2">The sequence shown here is derived from an EMBL/GenBank/DDBJ whole genome shotgun (WGS) entry which is preliminary data.</text>
</comment>
<dbReference type="SUPFAM" id="SSF53067">
    <property type="entry name" value="Actin-like ATPase domain"/>
    <property type="match status" value="1"/>
</dbReference>
<evidence type="ECO:0000313" key="3">
    <source>
        <dbReference type="Proteomes" id="UP001501690"/>
    </source>
</evidence>
<dbReference type="Proteomes" id="UP001501690">
    <property type="component" value="Unassembled WGS sequence"/>
</dbReference>
<dbReference type="InterPro" id="IPR052519">
    <property type="entry name" value="Euk-type_GlcNAc_Kinase"/>
</dbReference>
<proteinExistence type="predicted"/>
<dbReference type="Gene3D" id="3.30.420.40">
    <property type="match status" value="1"/>
</dbReference>
<organism evidence="2 3">
    <name type="scientific">Microbacterium sediminicola</name>
    <dbReference type="NCBI Taxonomy" id="415210"/>
    <lineage>
        <taxon>Bacteria</taxon>
        <taxon>Bacillati</taxon>
        <taxon>Actinomycetota</taxon>
        <taxon>Actinomycetes</taxon>
        <taxon>Micrococcales</taxon>
        <taxon>Microbacteriaceae</taxon>
        <taxon>Microbacterium</taxon>
    </lineage>
</organism>
<keyword evidence="3" id="KW-1185">Reference proteome</keyword>
<dbReference type="PANTHER" id="PTHR43190:SF3">
    <property type="entry name" value="N-ACETYL-D-GLUCOSAMINE KINASE"/>
    <property type="match status" value="1"/>
</dbReference>